<name>A0AAW8XU63_9ENTR</name>
<comment type="caution">
    <text evidence="1">The sequence shown here is derived from an EMBL/GenBank/DDBJ whole genome shotgun (WGS) entry which is preliminary data.</text>
</comment>
<proteinExistence type="predicted"/>
<dbReference type="RefSeq" id="WP_316941390.1">
    <property type="nucleotide sequence ID" value="NZ_JAWHZD010000029.1"/>
</dbReference>
<organism evidence="1 2">
    <name type="scientific">Klebsiella quasipneumoniae subsp. quasipneumoniae</name>
    <dbReference type="NCBI Taxonomy" id="1667327"/>
    <lineage>
        <taxon>Bacteria</taxon>
        <taxon>Pseudomonadati</taxon>
        <taxon>Pseudomonadota</taxon>
        <taxon>Gammaproteobacteria</taxon>
        <taxon>Enterobacterales</taxon>
        <taxon>Enterobacteriaceae</taxon>
        <taxon>Klebsiella/Raoultella group</taxon>
        <taxon>Klebsiella</taxon>
        <taxon>Klebsiella pneumoniae complex</taxon>
    </lineage>
</organism>
<dbReference type="Gene3D" id="3.40.50.150">
    <property type="entry name" value="Vaccinia Virus protein VP39"/>
    <property type="match status" value="1"/>
</dbReference>
<accession>A0AAW8XU63</accession>
<dbReference type="AlphaFoldDB" id="A0AAW8XU63"/>
<reference evidence="1" key="1">
    <citation type="submission" date="2023-10" db="EMBL/GenBank/DDBJ databases">
        <title>Surveillance and assessment of the effects of hospital wastewater treatment on clearance of pathogenic bacterial and antimicrobial resistance genes.</title>
        <authorList>
            <person name="Wu Y."/>
        </authorList>
    </citation>
    <scope>NUCLEOTIDE SEQUENCE</scope>
    <source>
        <strain evidence="1">23-M-SRM-33-1</strain>
    </source>
</reference>
<evidence type="ECO:0000313" key="1">
    <source>
        <dbReference type="EMBL" id="MDV0844664.1"/>
    </source>
</evidence>
<gene>
    <name evidence="1" type="ORF">RZP41_25980</name>
</gene>
<dbReference type="InterPro" id="IPR029063">
    <property type="entry name" value="SAM-dependent_MTases_sf"/>
</dbReference>
<sequence length="250" mass="27383">MSNTPMEIRTNRAFIHRAKGKVLINGLGLGMVLSAILEKPEIKSVTVVEASEDVIKLVGPSFCDDSRVRWAAKKGMTERAFRTFLIELINDKPSTAKKVLELIVQNRTPSPHTQPAEDIAKAAVRGHLFASITSLNAVSKALGFDQRKIYVTIGGQQIHLAEKVASDNMALASGKAIMKAILAQEKVRDAQQLRRIERITRGRTRGAGAGGFNRDIGNIEHRINDANTKISLLQGELKRRISTGEQPSKA</sequence>
<dbReference type="Proteomes" id="UP001284547">
    <property type="component" value="Unassembled WGS sequence"/>
</dbReference>
<protein>
    <submittedName>
        <fullName evidence="1">Uncharacterized protein</fullName>
    </submittedName>
</protein>
<dbReference type="SUPFAM" id="SSF53335">
    <property type="entry name" value="S-adenosyl-L-methionine-dependent methyltransferases"/>
    <property type="match status" value="1"/>
</dbReference>
<evidence type="ECO:0000313" key="2">
    <source>
        <dbReference type="Proteomes" id="UP001284547"/>
    </source>
</evidence>
<dbReference type="EMBL" id="JAWHZD010000029">
    <property type="protein sequence ID" value="MDV0844664.1"/>
    <property type="molecule type" value="Genomic_DNA"/>
</dbReference>